<dbReference type="Gramene" id="Psat07G0683700-T1">
    <property type="protein sequence ID" value="KAI5392198.1"/>
    <property type="gene ID" value="KIW84_076837"/>
</dbReference>
<evidence type="ECO:0000313" key="2">
    <source>
        <dbReference type="Proteomes" id="UP001058974"/>
    </source>
</evidence>
<organism evidence="1 2">
    <name type="scientific">Pisum sativum</name>
    <name type="common">Garden pea</name>
    <name type="synonym">Lathyrus oleraceus</name>
    <dbReference type="NCBI Taxonomy" id="3888"/>
    <lineage>
        <taxon>Eukaryota</taxon>
        <taxon>Viridiplantae</taxon>
        <taxon>Streptophyta</taxon>
        <taxon>Embryophyta</taxon>
        <taxon>Tracheophyta</taxon>
        <taxon>Spermatophyta</taxon>
        <taxon>Magnoliopsida</taxon>
        <taxon>eudicotyledons</taxon>
        <taxon>Gunneridae</taxon>
        <taxon>Pentapetalae</taxon>
        <taxon>rosids</taxon>
        <taxon>fabids</taxon>
        <taxon>Fabales</taxon>
        <taxon>Fabaceae</taxon>
        <taxon>Papilionoideae</taxon>
        <taxon>50 kb inversion clade</taxon>
        <taxon>NPAAA clade</taxon>
        <taxon>Hologalegina</taxon>
        <taxon>IRL clade</taxon>
        <taxon>Fabeae</taxon>
        <taxon>Lathyrus</taxon>
    </lineage>
</organism>
<reference evidence="1 2" key="1">
    <citation type="journal article" date="2022" name="Nat. Genet.">
        <title>Improved pea reference genome and pan-genome highlight genomic features and evolutionary characteristics.</title>
        <authorList>
            <person name="Yang T."/>
            <person name="Liu R."/>
            <person name="Luo Y."/>
            <person name="Hu S."/>
            <person name="Wang D."/>
            <person name="Wang C."/>
            <person name="Pandey M.K."/>
            <person name="Ge S."/>
            <person name="Xu Q."/>
            <person name="Li N."/>
            <person name="Li G."/>
            <person name="Huang Y."/>
            <person name="Saxena R.K."/>
            <person name="Ji Y."/>
            <person name="Li M."/>
            <person name="Yan X."/>
            <person name="He Y."/>
            <person name="Liu Y."/>
            <person name="Wang X."/>
            <person name="Xiang C."/>
            <person name="Varshney R.K."/>
            <person name="Ding H."/>
            <person name="Gao S."/>
            <person name="Zong X."/>
        </authorList>
    </citation>
    <scope>NUCLEOTIDE SEQUENCE [LARGE SCALE GENOMIC DNA]</scope>
    <source>
        <strain evidence="1 2">cv. Zhongwan 6</strain>
    </source>
</reference>
<keyword evidence="2" id="KW-1185">Reference proteome</keyword>
<dbReference type="Proteomes" id="UP001058974">
    <property type="component" value="Chromosome 7"/>
</dbReference>
<protein>
    <submittedName>
        <fullName evidence="1">Uncharacterized protein</fullName>
    </submittedName>
</protein>
<proteinExistence type="predicted"/>
<name>A0A9D5A2W0_PEA</name>
<dbReference type="AlphaFoldDB" id="A0A9D5A2W0"/>
<evidence type="ECO:0000313" key="1">
    <source>
        <dbReference type="EMBL" id="KAI5392198.1"/>
    </source>
</evidence>
<dbReference type="EMBL" id="JAMSHJ010000007">
    <property type="protein sequence ID" value="KAI5392198.1"/>
    <property type="molecule type" value="Genomic_DNA"/>
</dbReference>
<gene>
    <name evidence="1" type="ORF">KIW84_076837</name>
</gene>
<accession>A0A9D5A2W0</accession>
<sequence length="144" mass="16484">MNDVTTVEISKSTEDLTCHVSKLILLRDVFPFERTTVHVFQQNLNFSVVIVHLVTLDHVWIINISQDLDFSMDLTTNRFLVMTVNHLQSVSTAVDSVNYFINRSSATASDPENLQLSRWRLEVEVESASSHFFLANTKKKLITK</sequence>
<comment type="caution">
    <text evidence="1">The sequence shown here is derived from an EMBL/GenBank/DDBJ whole genome shotgun (WGS) entry which is preliminary data.</text>
</comment>